<evidence type="ECO:0000259" key="5">
    <source>
        <dbReference type="Pfam" id="PF14372"/>
    </source>
</evidence>
<dbReference type="InterPro" id="IPR012337">
    <property type="entry name" value="RNaseH-like_sf"/>
</dbReference>
<keyword evidence="3" id="KW-1133">Transmembrane helix</keyword>
<proteinExistence type="predicted"/>
<dbReference type="GO" id="GO:0046983">
    <property type="term" value="F:protein dimerization activity"/>
    <property type="evidence" value="ECO:0007669"/>
    <property type="project" value="InterPro"/>
</dbReference>
<evidence type="ECO:0000259" key="4">
    <source>
        <dbReference type="Pfam" id="PF05699"/>
    </source>
</evidence>
<dbReference type="PANTHER" id="PTHR46481:SF7">
    <property type="entry name" value="ZINC FINGER BED DOMAIN-CONTAINING PROTEIN RICESLEEPER 2-LIKE"/>
    <property type="match status" value="1"/>
</dbReference>
<evidence type="ECO:0000313" key="6">
    <source>
        <dbReference type="EMBL" id="KAK1668698.1"/>
    </source>
</evidence>
<sequence length="717" mass="81815">MENYSLLMGDSSVDEDGGGVDGEAFRGHFPVPAACRNRDSCPPDLGFAMAAALEGFLLVSSNVMVENNVEMTEEEMRVYEEEEKKNEEYERNKREKEGQGNDGPARRRQMAKRSEMWIHFSEVVIGGILQKGKCNYCNREIKAHPTINDGYMTITAHFIDGDWKLHKKIISFCMVKGHKGDDIGKNLEQCLMEWGIEKVMTITVDNASSNDGGISYMQKKLNKSKTSIAEGNYLHMRCAAHIINLIVQDGLKELDDSVKRVRAAVRFVRNGTNRRTKFKQLADLEKVDSEAFLNLDICTRWNSTYLMLKTAIEYERVFTRYEEEDPHYGLDLNSENGPGTPVDSDWENAKKMAEFLGHFYDLTLSVSSTLRVTANEFFHEIGEVNVLLQEWADSNDSLRKAMAKRMQDKYDKYWGRWHEKEVENENENEKGKGKAKAKAKKKEEENMNLLIFVASALDPRFKLSNYTKLVIGEMFGEVNGPKVWEAVNACLKALFEEYKAIYAPTNVGDSQFQENQKREGRRMHSRIAKKLRVGAEVTTSKSELEKYLMEENEEDNIKFDILAWWKLNASRFPVLARLARDVLAIPVSTVASESAFSTGGRVLDDFRTSLTPFMVQVLVCSQDWLRRSTPINIEEDMEELEILEKELLEEYASESLPSRRHHKLTIPVQLKLGQGSKEYVFVANSDNLGANFLVAGLLGCFDALFMAFWIIDDMLSV</sequence>
<evidence type="ECO:0000256" key="1">
    <source>
        <dbReference type="ARBA" id="ARBA00023125"/>
    </source>
</evidence>
<evidence type="ECO:0000256" key="3">
    <source>
        <dbReference type="SAM" id="Phobius"/>
    </source>
</evidence>
<dbReference type="EMBL" id="JAUUTY010000003">
    <property type="protein sequence ID" value="KAK1668698.1"/>
    <property type="molecule type" value="Genomic_DNA"/>
</dbReference>
<comment type="caution">
    <text evidence="6">The sequence shown here is derived from an EMBL/GenBank/DDBJ whole genome shotgun (WGS) entry which is preliminary data.</text>
</comment>
<evidence type="ECO:0000256" key="2">
    <source>
        <dbReference type="SAM" id="MobiDB-lite"/>
    </source>
</evidence>
<dbReference type="InterPro" id="IPR052035">
    <property type="entry name" value="ZnF_BED_domain_contain"/>
</dbReference>
<dbReference type="SUPFAM" id="SSF53098">
    <property type="entry name" value="Ribonuclease H-like"/>
    <property type="match status" value="1"/>
</dbReference>
<organism evidence="6 7">
    <name type="scientific">Lolium multiflorum</name>
    <name type="common">Italian ryegrass</name>
    <name type="synonym">Lolium perenne subsp. multiflorum</name>
    <dbReference type="NCBI Taxonomy" id="4521"/>
    <lineage>
        <taxon>Eukaryota</taxon>
        <taxon>Viridiplantae</taxon>
        <taxon>Streptophyta</taxon>
        <taxon>Embryophyta</taxon>
        <taxon>Tracheophyta</taxon>
        <taxon>Spermatophyta</taxon>
        <taxon>Magnoliopsida</taxon>
        <taxon>Liliopsida</taxon>
        <taxon>Poales</taxon>
        <taxon>Poaceae</taxon>
        <taxon>BOP clade</taxon>
        <taxon>Pooideae</taxon>
        <taxon>Poodae</taxon>
        <taxon>Poeae</taxon>
        <taxon>Poeae Chloroplast Group 2 (Poeae type)</taxon>
        <taxon>Loliodinae</taxon>
        <taxon>Loliinae</taxon>
        <taxon>Lolium</taxon>
    </lineage>
</organism>
<keyword evidence="7" id="KW-1185">Reference proteome</keyword>
<dbReference type="Proteomes" id="UP001231189">
    <property type="component" value="Unassembled WGS sequence"/>
</dbReference>
<keyword evidence="3" id="KW-0472">Membrane</keyword>
<feature type="transmembrane region" description="Helical" evidence="3">
    <location>
        <begin position="692"/>
        <end position="711"/>
    </location>
</feature>
<dbReference type="PANTHER" id="PTHR46481">
    <property type="entry name" value="ZINC FINGER BED DOMAIN-CONTAINING PROTEIN 4"/>
    <property type="match status" value="1"/>
</dbReference>
<evidence type="ECO:0008006" key="8">
    <source>
        <dbReference type="Google" id="ProtNLM"/>
    </source>
</evidence>
<accession>A0AAD8T2H7</accession>
<feature type="compositionally biased region" description="Basic and acidic residues" evidence="2">
    <location>
        <begin position="74"/>
        <end position="99"/>
    </location>
</feature>
<evidence type="ECO:0000313" key="7">
    <source>
        <dbReference type="Proteomes" id="UP001231189"/>
    </source>
</evidence>
<keyword evidence="3" id="KW-0812">Transmembrane</keyword>
<feature type="domain" description="HAT C-terminal dimerisation" evidence="4">
    <location>
        <begin position="543"/>
        <end position="625"/>
    </location>
</feature>
<name>A0AAD8T2H7_LOLMU</name>
<feature type="region of interest" description="Disordered" evidence="2">
    <location>
        <begin position="74"/>
        <end position="108"/>
    </location>
</feature>
<reference evidence="6" key="1">
    <citation type="submission" date="2023-07" db="EMBL/GenBank/DDBJ databases">
        <title>A chromosome-level genome assembly of Lolium multiflorum.</title>
        <authorList>
            <person name="Chen Y."/>
            <person name="Copetti D."/>
            <person name="Kolliker R."/>
            <person name="Studer B."/>
        </authorList>
    </citation>
    <scope>NUCLEOTIDE SEQUENCE</scope>
    <source>
        <strain evidence="6">02402/16</strain>
        <tissue evidence="6">Leaf</tissue>
    </source>
</reference>
<dbReference type="InterPro" id="IPR008906">
    <property type="entry name" value="HATC_C_dom"/>
</dbReference>
<protein>
    <recommendedName>
        <fullName evidence="8">Transposase</fullName>
    </recommendedName>
</protein>
<dbReference type="AlphaFoldDB" id="A0AAD8T2H7"/>
<dbReference type="Pfam" id="PF14372">
    <property type="entry name" value="hAT-like_RNase-H"/>
    <property type="match status" value="1"/>
</dbReference>
<dbReference type="InterPro" id="IPR025525">
    <property type="entry name" value="hAT-like_transposase_RNase-H"/>
</dbReference>
<keyword evidence="1" id="KW-0238">DNA-binding</keyword>
<dbReference type="Pfam" id="PF05699">
    <property type="entry name" value="Dimer_Tnp_hAT"/>
    <property type="match status" value="1"/>
</dbReference>
<gene>
    <name evidence="6" type="ORF">QYE76_056857</name>
</gene>
<feature type="domain" description="hAT-like transposase RNase-H fold" evidence="5">
    <location>
        <begin position="369"/>
        <end position="415"/>
    </location>
</feature>
<dbReference type="GO" id="GO:0003677">
    <property type="term" value="F:DNA binding"/>
    <property type="evidence" value="ECO:0007669"/>
    <property type="project" value="UniProtKB-KW"/>
</dbReference>